<feature type="domain" description="EF-hand" evidence="2">
    <location>
        <begin position="83"/>
        <end position="118"/>
    </location>
</feature>
<accession>A0A8J5XG56</accession>
<sequence length="158" mass="17790">MDTLDAARVLPKMTLERLQALFDRLSDQKGRLDARGLKAVLDMVGVNFTDSDVADLVIEMDPRNKSLDFTDFVSVIMRPLDDDVLDDLRDVFDVLDRNKRGFVDAEDLRAAMESIINTPVSLLTAKEMLAEFCDAGEEGGSRETKLQLDEFMRVMVSK</sequence>
<dbReference type="PROSITE" id="PS50222">
    <property type="entry name" value="EF_HAND_2"/>
    <property type="match status" value="1"/>
</dbReference>
<dbReference type="SUPFAM" id="SSF47473">
    <property type="entry name" value="EF-hand"/>
    <property type="match status" value="1"/>
</dbReference>
<dbReference type="GO" id="GO:0016460">
    <property type="term" value="C:myosin II complex"/>
    <property type="evidence" value="ECO:0007669"/>
    <property type="project" value="TreeGrafter"/>
</dbReference>
<evidence type="ECO:0000313" key="4">
    <source>
        <dbReference type="Proteomes" id="UP000751190"/>
    </source>
</evidence>
<dbReference type="EMBL" id="JAGTXO010000014">
    <property type="protein sequence ID" value="KAG8463934.1"/>
    <property type="molecule type" value="Genomic_DNA"/>
</dbReference>
<evidence type="ECO:0000313" key="3">
    <source>
        <dbReference type="EMBL" id="KAG8463934.1"/>
    </source>
</evidence>
<dbReference type="PANTHER" id="PTHR23048:SF0">
    <property type="entry name" value="CALMODULIN LIKE 3"/>
    <property type="match status" value="1"/>
</dbReference>
<reference evidence="3" key="1">
    <citation type="submission" date="2021-05" db="EMBL/GenBank/DDBJ databases">
        <title>The genome of the haptophyte Pavlova lutheri (Diacronema luteri, Pavlovales) - a model for lipid biosynthesis in eukaryotic algae.</title>
        <authorList>
            <person name="Hulatt C.J."/>
            <person name="Posewitz M.C."/>
        </authorList>
    </citation>
    <scope>NUCLEOTIDE SEQUENCE</scope>
    <source>
        <strain evidence="3">NIVA-4/92</strain>
    </source>
</reference>
<protein>
    <recommendedName>
        <fullName evidence="2">EF-hand domain-containing protein</fullName>
    </recommendedName>
</protein>
<dbReference type="OrthoDB" id="343296at2759"/>
<dbReference type="GO" id="GO:0005509">
    <property type="term" value="F:calcium ion binding"/>
    <property type="evidence" value="ECO:0007669"/>
    <property type="project" value="InterPro"/>
</dbReference>
<keyword evidence="1" id="KW-0677">Repeat</keyword>
<keyword evidence="4" id="KW-1185">Reference proteome</keyword>
<evidence type="ECO:0000259" key="2">
    <source>
        <dbReference type="PROSITE" id="PS50222"/>
    </source>
</evidence>
<dbReference type="AlphaFoldDB" id="A0A8J5XG56"/>
<gene>
    <name evidence="3" type="ORF">KFE25_000102</name>
</gene>
<dbReference type="Proteomes" id="UP000751190">
    <property type="component" value="Unassembled WGS sequence"/>
</dbReference>
<dbReference type="Gene3D" id="1.10.238.10">
    <property type="entry name" value="EF-hand"/>
    <property type="match status" value="1"/>
</dbReference>
<dbReference type="InterPro" id="IPR050230">
    <property type="entry name" value="CALM/Myosin/TropC-like"/>
</dbReference>
<dbReference type="InterPro" id="IPR002048">
    <property type="entry name" value="EF_hand_dom"/>
</dbReference>
<proteinExistence type="predicted"/>
<dbReference type="InterPro" id="IPR011992">
    <property type="entry name" value="EF-hand-dom_pair"/>
</dbReference>
<name>A0A8J5XG56_DIALT</name>
<dbReference type="SMART" id="SM00054">
    <property type="entry name" value="EFh"/>
    <property type="match status" value="1"/>
</dbReference>
<comment type="caution">
    <text evidence="3">The sequence shown here is derived from an EMBL/GenBank/DDBJ whole genome shotgun (WGS) entry which is preliminary data.</text>
</comment>
<dbReference type="PANTHER" id="PTHR23048">
    <property type="entry name" value="MYOSIN LIGHT CHAIN 1, 3"/>
    <property type="match status" value="1"/>
</dbReference>
<organism evidence="3 4">
    <name type="scientific">Diacronema lutheri</name>
    <name type="common">Unicellular marine alga</name>
    <name type="synonym">Monochrysis lutheri</name>
    <dbReference type="NCBI Taxonomy" id="2081491"/>
    <lineage>
        <taxon>Eukaryota</taxon>
        <taxon>Haptista</taxon>
        <taxon>Haptophyta</taxon>
        <taxon>Pavlovophyceae</taxon>
        <taxon>Pavlovales</taxon>
        <taxon>Pavlovaceae</taxon>
        <taxon>Diacronema</taxon>
    </lineage>
</organism>
<dbReference type="Pfam" id="PF13405">
    <property type="entry name" value="EF-hand_6"/>
    <property type="match status" value="1"/>
</dbReference>
<evidence type="ECO:0000256" key="1">
    <source>
        <dbReference type="ARBA" id="ARBA00022737"/>
    </source>
</evidence>